<evidence type="ECO:0000313" key="2">
    <source>
        <dbReference type="Proteomes" id="UP000034444"/>
    </source>
</evidence>
<gene>
    <name evidence="1" type="ORF">YH65_09105</name>
</gene>
<accession>A0A7U4RR30</accession>
<proteinExistence type="predicted"/>
<keyword evidence="2" id="KW-1185">Reference proteome</keyword>
<dbReference type="EMBL" id="CP011308">
    <property type="protein sequence ID" value="AKF25513.1"/>
    <property type="molecule type" value="Genomic_DNA"/>
</dbReference>
<sequence length="110" mass="13001">MKDIVEFLQHKNIVFKSLKEIPPKELGSRKKIALYVGVDLKDYYALVMQIEKKSRILRKEAMELMQLHEKLEKYIDTKISKKYIIIKAPLCSKAKVLLEEHGWNVWQQTA</sequence>
<name>A0A7U4RR30_9BACT</name>
<dbReference type="Proteomes" id="UP000034444">
    <property type="component" value="Chromosome"/>
</dbReference>
<dbReference type="RefSeq" id="WP_046551584.1">
    <property type="nucleotide sequence ID" value="NZ_CP011308.1"/>
</dbReference>
<reference evidence="2" key="2">
    <citation type="journal article" date="2017" name="Stand. Genomic Sci.">
        <title>Complete genome sequence of the sulfur-oxidizing chemolithoautotrophic Sulfurovum lithotrophicum 42BKTT.</title>
        <authorList>
            <person name="Jeon W."/>
            <person name="Priscilla L."/>
            <person name="Park G."/>
            <person name="Lee H."/>
            <person name="Lee N."/>
            <person name="Lee D."/>
            <person name="Kwon H."/>
            <person name="Ahn I."/>
            <person name="Lee C."/>
            <person name="Lee H."/>
            <person name="Ahn J."/>
        </authorList>
    </citation>
    <scope>NUCLEOTIDE SEQUENCE [LARGE SCALE GENOMIC DNA]</scope>
    <source>
        <strain evidence="2">ATCC BAA-797 / 42BKT</strain>
    </source>
</reference>
<dbReference type="OrthoDB" id="5339798at2"/>
<dbReference type="AlphaFoldDB" id="A0A7U4RR30"/>
<evidence type="ECO:0000313" key="1">
    <source>
        <dbReference type="EMBL" id="AKF25513.1"/>
    </source>
</evidence>
<organism evidence="1 2">
    <name type="scientific">Sulfurovum lithotrophicum</name>
    <dbReference type="NCBI Taxonomy" id="206403"/>
    <lineage>
        <taxon>Bacteria</taxon>
        <taxon>Pseudomonadati</taxon>
        <taxon>Campylobacterota</taxon>
        <taxon>Epsilonproteobacteria</taxon>
        <taxon>Campylobacterales</taxon>
        <taxon>Sulfurovaceae</taxon>
        <taxon>Sulfurovum</taxon>
    </lineage>
</organism>
<protein>
    <submittedName>
        <fullName evidence="1">Uncharacterized protein</fullName>
    </submittedName>
</protein>
<reference evidence="1 2" key="1">
    <citation type="submission" date="2015-04" db="EMBL/GenBank/DDBJ databases">
        <title>Complete genome sequence of Sulfurovum lithotrophicum ATCC BAA-797T.</title>
        <authorList>
            <person name="Ahn J."/>
            <person name="Park G."/>
            <person name="Jeon W."/>
            <person name="Jang Y."/>
            <person name="Jang M."/>
            <person name="Lee H."/>
            <person name="Lee H."/>
        </authorList>
    </citation>
    <scope>NUCLEOTIDE SEQUENCE [LARGE SCALE GENOMIC DNA]</scope>
    <source>
        <strain evidence="2">ATCC BAA-797 / 42BKT</strain>
    </source>
</reference>
<dbReference type="KEGG" id="slh:YH65_09105"/>